<feature type="transmembrane region" description="Helical" evidence="11">
    <location>
        <begin position="7"/>
        <end position="26"/>
    </location>
</feature>
<dbReference type="InterPro" id="IPR002591">
    <property type="entry name" value="Phosphodiest/P_Trfase"/>
</dbReference>
<keyword evidence="7" id="KW-0256">Endoplasmic reticulum</keyword>
<dbReference type="GeneID" id="725149"/>
<feature type="transmembrane region" description="Helical" evidence="11">
    <location>
        <begin position="545"/>
        <end position="562"/>
    </location>
</feature>
<dbReference type="Gene3D" id="3.40.720.10">
    <property type="entry name" value="Alkaline Phosphatase, subunit A"/>
    <property type="match status" value="1"/>
</dbReference>
<feature type="transmembrane region" description="Helical" evidence="11">
    <location>
        <begin position="627"/>
        <end position="646"/>
    </location>
</feature>
<dbReference type="Pfam" id="PF01663">
    <property type="entry name" value="Phosphodiest"/>
    <property type="match status" value="1"/>
</dbReference>
<accession>A0A8B8HAI1</accession>
<dbReference type="GO" id="GO:0006506">
    <property type="term" value="P:GPI anchor biosynthetic process"/>
    <property type="evidence" value="ECO:0007669"/>
    <property type="project" value="UniProtKB-UniPathway"/>
</dbReference>
<dbReference type="InterPro" id="IPR039527">
    <property type="entry name" value="PIGG/GPI7"/>
</dbReference>
<feature type="transmembrane region" description="Helical" evidence="11">
    <location>
        <begin position="448"/>
        <end position="466"/>
    </location>
</feature>
<gene>
    <name evidence="15" type="primary">LOC725149</name>
</gene>
<comment type="pathway">
    <text evidence="2">Glycolipid biosynthesis; glycosylphosphatidylinositol-anchor biosynthesis.</text>
</comment>
<organism evidence="13">
    <name type="scientific">Apis mellifera</name>
    <name type="common">Honeybee</name>
    <dbReference type="NCBI Taxonomy" id="7460"/>
    <lineage>
        <taxon>Eukaryota</taxon>
        <taxon>Metazoa</taxon>
        <taxon>Ecdysozoa</taxon>
        <taxon>Arthropoda</taxon>
        <taxon>Hexapoda</taxon>
        <taxon>Insecta</taxon>
        <taxon>Pterygota</taxon>
        <taxon>Neoptera</taxon>
        <taxon>Endopterygota</taxon>
        <taxon>Hymenoptera</taxon>
        <taxon>Apocrita</taxon>
        <taxon>Aculeata</taxon>
        <taxon>Apoidea</taxon>
        <taxon>Anthophila</taxon>
        <taxon>Apidae</taxon>
        <taxon>Apis</taxon>
    </lineage>
</organism>
<evidence type="ECO:0000256" key="3">
    <source>
        <dbReference type="ARBA" id="ARBA00005315"/>
    </source>
</evidence>
<feature type="transmembrane region" description="Helical" evidence="11">
    <location>
        <begin position="417"/>
        <end position="436"/>
    </location>
</feature>
<feature type="transmembrane region" description="Helical" evidence="11">
    <location>
        <begin position="658"/>
        <end position="674"/>
    </location>
</feature>
<dbReference type="RefSeq" id="XP_026301035.1">
    <property type="nucleotide sequence ID" value="XM_026445250.1"/>
</dbReference>
<keyword evidence="8 11" id="KW-1133">Transmembrane helix</keyword>
<dbReference type="Pfam" id="PF19316">
    <property type="entry name" value="PIGO_PIGG"/>
    <property type="match status" value="1"/>
</dbReference>
<keyword evidence="4" id="KW-0337">GPI-anchor biosynthesis</keyword>
<evidence type="ECO:0000313" key="15">
    <source>
        <dbReference type="RefSeq" id="XP_026301035.1"/>
    </source>
</evidence>
<evidence type="ECO:0000256" key="6">
    <source>
        <dbReference type="ARBA" id="ARBA00022692"/>
    </source>
</evidence>
<accession>A0A7M7SRU1</accession>
<reference evidence="15" key="2">
    <citation type="submission" date="2025-04" db="UniProtKB">
        <authorList>
            <consortium name="RefSeq"/>
        </authorList>
    </citation>
    <scope>IDENTIFICATION</scope>
    <source>
        <strain evidence="15">DH4</strain>
        <tissue evidence="15">Whole body</tissue>
    </source>
</reference>
<name>A0A7M7SRU1_APIME</name>
<protein>
    <submittedName>
        <fullName evidence="15">GPI ethanolamine phosphate transferase 2</fullName>
    </submittedName>
</protein>
<feature type="transmembrane region" description="Helical" evidence="11">
    <location>
        <begin position="894"/>
        <end position="911"/>
    </location>
</feature>
<feature type="transmembrane region" description="Helical" evidence="11">
    <location>
        <begin position="808"/>
        <end position="836"/>
    </location>
</feature>
<feature type="domain" description="GPI ethanolamine phosphate transferase 2 C-terminal" evidence="12">
    <location>
        <begin position="513"/>
        <end position="906"/>
    </location>
</feature>
<dbReference type="OrthoDB" id="272139at2759"/>
<keyword evidence="14" id="KW-1185">Reference proteome</keyword>
<dbReference type="GO" id="GO:0005789">
    <property type="term" value="C:endoplasmic reticulum membrane"/>
    <property type="evidence" value="ECO:0007669"/>
    <property type="project" value="UniProtKB-SubCell"/>
</dbReference>
<dbReference type="EnsemblMetazoa" id="XM_026445250">
    <property type="protein sequence ID" value="XP_026301035"/>
    <property type="gene ID" value="LOC725149"/>
</dbReference>
<dbReference type="InterPro" id="IPR037674">
    <property type="entry name" value="PIG-G_N"/>
</dbReference>
<keyword evidence="6 11" id="KW-0812">Transmembrane</keyword>
<proteinExistence type="inferred from homology"/>
<evidence type="ECO:0000256" key="5">
    <source>
        <dbReference type="ARBA" id="ARBA00022679"/>
    </source>
</evidence>
<dbReference type="PANTHER" id="PTHR23072:SF0">
    <property type="entry name" value="GPI ETHANOLAMINE PHOSPHATE TRANSFERASE 2"/>
    <property type="match status" value="1"/>
</dbReference>
<dbReference type="InterPro" id="IPR017850">
    <property type="entry name" value="Alkaline_phosphatase_core_sf"/>
</dbReference>
<evidence type="ECO:0000256" key="10">
    <source>
        <dbReference type="ARBA" id="ARBA00023180"/>
    </source>
</evidence>
<dbReference type="SUPFAM" id="SSF53649">
    <property type="entry name" value="Alkaline phosphatase-like"/>
    <property type="match status" value="1"/>
</dbReference>
<dbReference type="UniPathway" id="UPA00196"/>
<evidence type="ECO:0000313" key="13">
    <source>
        <dbReference type="EnsemblMetazoa" id="XP_026301035"/>
    </source>
</evidence>
<evidence type="ECO:0000256" key="8">
    <source>
        <dbReference type="ARBA" id="ARBA00022989"/>
    </source>
</evidence>
<keyword evidence="10" id="KW-0325">Glycoprotein</keyword>
<dbReference type="InterPro" id="IPR045687">
    <property type="entry name" value="PIGG/GPI7_C"/>
</dbReference>
<dbReference type="GO" id="GO:0051267">
    <property type="term" value="F:CP2 mannose-ethanolamine phosphotransferase activity"/>
    <property type="evidence" value="ECO:0007669"/>
    <property type="project" value="TreeGrafter"/>
</dbReference>
<evidence type="ECO:0000256" key="9">
    <source>
        <dbReference type="ARBA" id="ARBA00023136"/>
    </source>
</evidence>
<feature type="transmembrane region" description="Helical" evidence="11">
    <location>
        <begin position="721"/>
        <end position="741"/>
    </location>
</feature>
<feature type="transmembrane region" description="Helical" evidence="11">
    <location>
        <begin position="694"/>
        <end position="712"/>
    </location>
</feature>
<dbReference type="CDD" id="cd16024">
    <property type="entry name" value="GPI_EPT_2"/>
    <property type="match status" value="1"/>
</dbReference>
<evidence type="ECO:0000313" key="14">
    <source>
        <dbReference type="Proteomes" id="UP000005203"/>
    </source>
</evidence>
<feature type="transmembrane region" description="Helical" evidence="11">
    <location>
        <begin position="582"/>
        <end position="601"/>
    </location>
</feature>
<sequence length="918" mass="106298">MNKNIILLYIVFIGPFFIALFLYGFFPLINYDNTKATQDNIPKSIENVRIKRDALYQPMVKKLIIMIIDALRWDFITGSIGKIAMPVTSSLIENSSVSLLKTKVHSPTVTMPRIKAITTGMIPSFIDVALNFGSKPVTGDNIFFQAKQAGYKSIFYGDDTWITLFPFIFDRYDGTTSFFVTDFTEVDYNVTRHIHKELYNNNDWSIMVLHYLGLDHIGHVYGPFNPLIKTKLKEMDNVIAKIQFKVQEWNQNNDSTLFIICGDHGMKDSGGHGGSTISETIVPFIAIGGEYHQNYNNPIEISQIDIASTLSVILGLPIPHSNIGTVFLDDLYNLSISKKLFILYYNSKQVFSHFQKLVDYESKYAYKKYLEAIRLHNAWLNTKDHPDSITDDIVLSYKIALKEMKEILVNSTIKYDFQIIIIAIIFLCHITCILIGKISFRSPTLKSIIFFIILNIFSWILINHFWKQENISLLHTKNLIANIIVLCIIIVLIIHSYLFVNIKDFNIFMSEKTKNGIGKWFLSFGALIHAISLGSSSFVEEEHQTWYFYWVTVLILLLYHFIAKYFSRDFLYIQYYKNCRQYLHVQIIIKLLLLLIGHRILRKLNSTGDKYAHLPDIAGFLLKQENILSMTIVLVTGLILLIWIDFSHESKTHKIQSLALNSIISICIYLRHMHNGNVAKIVFYPKTSGVYEVQIFWFLLLINFLTYIYNIIQTKKHNAKFFLKISLYFILKTWIMISAMLHKPHNVILLPFQIIFSNVISEIIKNGISQDVGVILYIWIGNVFYFYQGNSNSLATIDVAAGYVGVQSYIPFINGSLLLINTYSSPVLAYFLLIYYSILEHSYNIYEIVTQINKMYIMWRLIPMTLYTIIISIQRHHLFIWSVFSPKLLYEATYFTIMCVVVFIVLILTTLQKIINKL</sequence>
<keyword evidence="9 11" id="KW-0472">Membrane</keyword>
<feature type="transmembrane region" description="Helical" evidence="11">
    <location>
        <begin position="478"/>
        <end position="500"/>
    </location>
</feature>
<evidence type="ECO:0000256" key="1">
    <source>
        <dbReference type="ARBA" id="ARBA00004477"/>
    </source>
</evidence>
<evidence type="ECO:0000256" key="11">
    <source>
        <dbReference type="SAM" id="Phobius"/>
    </source>
</evidence>
<evidence type="ECO:0000256" key="7">
    <source>
        <dbReference type="ARBA" id="ARBA00022824"/>
    </source>
</evidence>
<dbReference type="CTD" id="35685"/>
<keyword evidence="5 15" id="KW-0808">Transferase</keyword>
<dbReference type="KEGG" id="ame:725149"/>
<evidence type="ECO:0000256" key="4">
    <source>
        <dbReference type="ARBA" id="ARBA00022502"/>
    </source>
</evidence>
<comment type="similarity">
    <text evidence="3">Belongs to the PIGG/PIGN/PIGO family. PIGG subfamily.</text>
</comment>
<comment type="subcellular location">
    <subcellularLocation>
        <location evidence="1">Endoplasmic reticulum membrane</location>
        <topology evidence="1">Multi-pass membrane protein</topology>
    </subcellularLocation>
</comment>
<dbReference type="AlphaFoldDB" id="A0A7M7SRU1"/>
<reference evidence="13" key="1">
    <citation type="submission" date="2021-01" db="UniProtKB">
        <authorList>
            <consortium name="EnsemblMetazoa"/>
        </authorList>
    </citation>
    <scope>IDENTIFICATION</scope>
    <source>
        <strain evidence="13">DH4</strain>
    </source>
</reference>
<feature type="transmembrane region" description="Helical" evidence="11">
    <location>
        <begin position="857"/>
        <end position="874"/>
    </location>
</feature>
<feature type="transmembrane region" description="Helical" evidence="11">
    <location>
        <begin position="520"/>
        <end position="539"/>
    </location>
</feature>
<evidence type="ECO:0000259" key="12">
    <source>
        <dbReference type="Pfam" id="PF19316"/>
    </source>
</evidence>
<dbReference type="PANTHER" id="PTHR23072">
    <property type="entry name" value="PHOSPHATIDYLINOSITOL GLYCAN-RELATED"/>
    <property type="match status" value="1"/>
</dbReference>
<dbReference type="Proteomes" id="UP000005203">
    <property type="component" value="Linkage group LG14"/>
</dbReference>
<evidence type="ECO:0000256" key="2">
    <source>
        <dbReference type="ARBA" id="ARBA00004687"/>
    </source>
</evidence>